<dbReference type="Proteomes" id="UP000214739">
    <property type="component" value="Unassembled WGS sequence"/>
</dbReference>
<keyword evidence="5" id="KW-1185">Reference proteome</keyword>
<evidence type="ECO:0000313" key="5">
    <source>
        <dbReference type="Proteomes" id="UP000294668"/>
    </source>
</evidence>
<dbReference type="RefSeq" id="WP_225364166.1">
    <property type="nucleotide sequence ID" value="NZ_BDGB01000079.1"/>
</dbReference>
<evidence type="ECO:0000313" key="2">
    <source>
        <dbReference type="EMBL" id="GAW72707.1"/>
    </source>
</evidence>
<dbReference type="InterPro" id="IPR036514">
    <property type="entry name" value="SGNH_hydro_sf"/>
</dbReference>
<sequence>MGYRYFNSAKESLPREVKLTAVGDSLTQGVGDPTNKGGYTHLIRQKVTQTNPNVHLSTANYGISGETTDQINHRVVYSKRLAHSLREADMITITSGGNDLLKFWKANVVGLSKHQLDQKLTGYCQTYQTRVTRLFRNIRHLNRRAPIFVFGIYNPVYVYFPQVSYINDTVSNTNQITNKVIQQQHGMYFVSINKQLTDGQFTTAKSRKTLEEKAAASIIAENHDSPADIEQLLSGQPAQSNKYLSNDDHFHPNLKGYQIMTNRLYEQMAAHISWLKEE</sequence>
<dbReference type="GO" id="GO:0004622">
    <property type="term" value="F:phosphatidylcholine lysophospholipase activity"/>
    <property type="evidence" value="ECO:0007669"/>
    <property type="project" value="TreeGrafter"/>
</dbReference>
<dbReference type="Gene3D" id="3.40.50.1110">
    <property type="entry name" value="SGNH hydrolase"/>
    <property type="match status" value="1"/>
</dbReference>
<comment type="caution">
    <text evidence="2">The sequence shown here is derived from an EMBL/GenBank/DDBJ whole genome shotgun (WGS) entry which is preliminary data.</text>
</comment>
<dbReference type="EMBL" id="BDGB01000079">
    <property type="protein sequence ID" value="GAW72707.1"/>
    <property type="molecule type" value="Genomic_DNA"/>
</dbReference>
<dbReference type="Proteomes" id="UP000294668">
    <property type="component" value="Unassembled WGS sequence"/>
</dbReference>
<reference evidence="2 4" key="1">
    <citation type="journal article" date="2017" name="Biosci Microbiota Food Health">
        <title>Genomic characterization reconfirms the taxonomic status of Lactobacillus parakefiri.</title>
        <authorList>
            <person name="Tanizawa Y."/>
            <person name="Kobayashi H."/>
            <person name="Kaminuma E."/>
            <person name="Sakamoto M."/>
            <person name="Ohkuma M."/>
            <person name="Nakamura Y."/>
            <person name="Arita M."/>
            <person name="Tohno M."/>
        </authorList>
    </citation>
    <scope>NUCLEOTIDE SEQUENCE [LARGE SCALE GENOMIC DNA]</scope>
    <source>
        <strain evidence="2 4">JCM 8573</strain>
    </source>
</reference>
<dbReference type="PANTHER" id="PTHR30383:SF27">
    <property type="entry name" value="SPORE GERMINATION LIPASE LIPC"/>
    <property type="match status" value="1"/>
</dbReference>
<reference evidence="3 5" key="2">
    <citation type="journal article" date="2019" name="Appl. Microbiol. Biotechnol.">
        <title>Uncovering carbohydrate metabolism through a genotype-phenotype association study of 56 lactic acid bacteria genomes.</title>
        <authorList>
            <person name="Buron-Moles G."/>
            <person name="Chailyan A."/>
            <person name="Dolejs I."/>
            <person name="Forster J."/>
            <person name="Miks M.H."/>
        </authorList>
    </citation>
    <scope>NUCLEOTIDE SEQUENCE [LARGE SCALE GENOMIC DNA]</scope>
    <source>
        <strain evidence="3 5">DSM 10551</strain>
    </source>
</reference>
<protein>
    <submittedName>
        <fullName evidence="2">Lipase</fullName>
    </submittedName>
</protein>
<dbReference type="Pfam" id="PF13472">
    <property type="entry name" value="Lipase_GDSL_2"/>
    <property type="match status" value="1"/>
</dbReference>
<reference evidence="3" key="3">
    <citation type="submission" date="2019-02" db="EMBL/GenBank/DDBJ databases">
        <authorList>
            <person name="Buron G."/>
            <person name="Chaylann A."/>
            <person name="Dolejs I."/>
            <person name="Forster J."/>
            <person name="Miks M.H."/>
        </authorList>
    </citation>
    <scope>NUCLEOTIDE SEQUENCE</scope>
    <source>
        <strain evidence="3">DSM 10551</strain>
    </source>
</reference>
<gene>
    <name evidence="3" type="ORF">C5L28_000584</name>
    <name evidence="2" type="ORF">LPKJCM_01837</name>
</gene>
<organism evidence="2 4">
    <name type="scientific">Lentilactobacillus parakefiri</name>
    <dbReference type="NCBI Taxonomy" id="152332"/>
    <lineage>
        <taxon>Bacteria</taxon>
        <taxon>Bacillati</taxon>
        <taxon>Bacillota</taxon>
        <taxon>Bacilli</taxon>
        <taxon>Lactobacillales</taxon>
        <taxon>Lactobacillaceae</taxon>
        <taxon>Lentilactobacillus</taxon>
    </lineage>
</organism>
<evidence type="ECO:0000313" key="4">
    <source>
        <dbReference type="Proteomes" id="UP000214739"/>
    </source>
</evidence>
<dbReference type="InterPro" id="IPR051532">
    <property type="entry name" value="Ester_Hydrolysis_Enzymes"/>
</dbReference>
<accession>A0A224V6E8</accession>
<dbReference type="EMBL" id="PUFL01000021">
    <property type="protein sequence ID" value="TDG94334.1"/>
    <property type="molecule type" value="Genomic_DNA"/>
</dbReference>
<evidence type="ECO:0000313" key="3">
    <source>
        <dbReference type="EMBL" id="TDG94334.1"/>
    </source>
</evidence>
<dbReference type="AlphaFoldDB" id="A0A224V6E8"/>
<feature type="domain" description="SGNH hydrolase-type esterase" evidence="1">
    <location>
        <begin position="21"/>
        <end position="200"/>
    </location>
</feature>
<name>A0A224V6E8_9LACO</name>
<dbReference type="InterPro" id="IPR013830">
    <property type="entry name" value="SGNH_hydro"/>
</dbReference>
<proteinExistence type="predicted"/>
<dbReference type="SUPFAM" id="SSF52266">
    <property type="entry name" value="SGNH hydrolase"/>
    <property type="match status" value="1"/>
</dbReference>
<dbReference type="PANTHER" id="PTHR30383">
    <property type="entry name" value="THIOESTERASE 1/PROTEASE 1/LYSOPHOSPHOLIPASE L1"/>
    <property type="match status" value="1"/>
</dbReference>
<evidence type="ECO:0000259" key="1">
    <source>
        <dbReference type="Pfam" id="PF13472"/>
    </source>
</evidence>